<dbReference type="AlphaFoldDB" id="A0A1J3E8L2"/>
<proteinExistence type="predicted"/>
<organism evidence="1">
    <name type="scientific">Noccaea caerulescens</name>
    <name type="common">Alpine penny-cress</name>
    <name type="synonym">Thlaspi caerulescens</name>
    <dbReference type="NCBI Taxonomy" id="107243"/>
    <lineage>
        <taxon>Eukaryota</taxon>
        <taxon>Viridiplantae</taxon>
        <taxon>Streptophyta</taxon>
        <taxon>Embryophyta</taxon>
        <taxon>Tracheophyta</taxon>
        <taxon>Spermatophyta</taxon>
        <taxon>Magnoliopsida</taxon>
        <taxon>eudicotyledons</taxon>
        <taxon>Gunneridae</taxon>
        <taxon>Pentapetalae</taxon>
        <taxon>rosids</taxon>
        <taxon>malvids</taxon>
        <taxon>Brassicales</taxon>
        <taxon>Brassicaceae</taxon>
        <taxon>Coluteocarpeae</taxon>
        <taxon>Noccaea</taxon>
    </lineage>
</organism>
<name>A0A1J3E8L2_NOCCA</name>
<accession>A0A1J3E8L2</accession>
<sequence>MIQISEPIDEPVKPVKQEFLEPEPIRWHLGEGNDDNADDSFPLDVPFLDNYFNESLPDISIFEQQMSPIQSLENDFFNNFLLFDNTNIEGENSTDMLEISSMFNDFDDSLISDLLVV</sequence>
<evidence type="ECO:0000313" key="1">
    <source>
        <dbReference type="EMBL" id="JAU28490.1"/>
    </source>
</evidence>
<gene>
    <name evidence="1" type="ORF">LC_TR72_c2_g1_i1_g.227</name>
</gene>
<dbReference type="EMBL" id="GEVK01024342">
    <property type="protein sequence ID" value="JAU28490.1"/>
    <property type="molecule type" value="Transcribed_RNA"/>
</dbReference>
<reference evidence="1" key="1">
    <citation type="submission" date="2016-07" db="EMBL/GenBank/DDBJ databases">
        <title>De novo transcriptome assembly of four accessions of the metal hyperaccumulator plant Noccaea caerulescens.</title>
        <authorList>
            <person name="Blande D."/>
            <person name="Halimaa P."/>
            <person name="Tervahauta A.I."/>
            <person name="Aarts M.G."/>
            <person name="Karenlampi S.O."/>
        </authorList>
    </citation>
    <scope>NUCLEOTIDE SEQUENCE</scope>
</reference>
<protein>
    <submittedName>
        <fullName evidence="1">Ethylene-responsive transcription factor CRF4</fullName>
    </submittedName>
</protein>